<dbReference type="RefSeq" id="WP_386676258.1">
    <property type="nucleotide sequence ID" value="NZ_JBHLTG010000012.1"/>
</dbReference>
<keyword evidence="3" id="KW-1133">Transmembrane helix</keyword>
<feature type="transmembrane region" description="Helical" evidence="3">
    <location>
        <begin position="33"/>
        <end position="52"/>
    </location>
</feature>
<feature type="compositionally biased region" description="Acidic residues" evidence="2">
    <location>
        <begin position="160"/>
        <end position="170"/>
    </location>
</feature>
<dbReference type="InterPro" id="IPR007060">
    <property type="entry name" value="FtsL/DivIC"/>
</dbReference>
<evidence type="ECO:0000256" key="2">
    <source>
        <dbReference type="SAM" id="MobiDB-lite"/>
    </source>
</evidence>
<protein>
    <submittedName>
        <fullName evidence="4">Septum formation initiator family protein</fullName>
    </submittedName>
</protein>
<keyword evidence="5" id="KW-1185">Reference proteome</keyword>
<evidence type="ECO:0000313" key="5">
    <source>
        <dbReference type="Proteomes" id="UP001589896"/>
    </source>
</evidence>
<sequence>MATRHQVAERPEADAHTGSAAGSWLRGFRMSGFTLTVLFLVIAGLVVLAPSLKVLVEQRAQIAELEREKAEAERTVAQLQEEVDRWSDPSFLKAQARDRLLYAFPGDITYLVIDDALPTQEGDGLPISDEIQTGQVDWVRSVVGSVMSAGLSDPEPQPAESEEAAESENQ</sequence>
<dbReference type="EMBL" id="JBHLTG010000012">
    <property type="protein sequence ID" value="MFC0682333.1"/>
    <property type="molecule type" value="Genomic_DNA"/>
</dbReference>
<evidence type="ECO:0000313" key="4">
    <source>
        <dbReference type="EMBL" id="MFC0682333.1"/>
    </source>
</evidence>
<dbReference type="CDD" id="cd14686">
    <property type="entry name" value="bZIP"/>
    <property type="match status" value="1"/>
</dbReference>
<comment type="caution">
    <text evidence="4">The sequence shown here is derived from an EMBL/GenBank/DDBJ whole genome shotgun (WGS) entry which is preliminary data.</text>
</comment>
<feature type="coiled-coil region" evidence="1">
    <location>
        <begin position="53"/>
        <end position="85"/>
    </location>
</feature>
<keyword evidence="1" id="KW-0175">Coiled coil</keyword>
<evidence type="ECO:0000256" key="3">
    <source>
        <dbReference type="SAM" id="Phobius"/>
    </source>
</evidence>
<keyword evidence="3" id="KW-0472">Membrane</keyword>
<dbReference type="Proteomes" id="UP001589896">
    <property type="component" value="Unassembled WGS sequence"/>
</dbReference>
<proteinExistence type="predicted"/>
<name>A0ABV6S2I4_9GAMM</name>
<gene>
    <name evidence="4" type="ORF">ACFFGH_31270</name>
</gene>
<organism evidence="4 5">
    <name type="scientific">Lysobacter korlensis</name>
    <dbReference type="NCBI Taxonomy" id="553636"/>
    <lineage>
        <taxon>Bacteria</taxon>
        <taxon>Pseudomonadati</taxon>
        <taxon>Pseudomonadota</taxon>
        <taxon>Gammaproteobacteria</taxon>
        <taxon>Lysobacterales</taxon>
        <taxon>Lysobacteraceae</taxon>
        <taxon>Lysobacter</taxon>
    </lineage>
</organism>
<evidence type="ECO:0000256" key="1">
    <source>
        <dbReference type="SAM" id="Coils"/>
    </source>
</evidence>
<reference evidence="4 5" key="1">
    <citation type="submission" date="2024-09" db="EMBL/GenBank/DDBJ databases">
        <authorList>
            <person name="Sun Q."/>
            <person name="Mori K."/>
        </authorList>
    </citation>
    <scope>NUCLEOTIDE SEQUENCE [LARGE SCALE GENOMIC DNA]</scope>
    <source>
        <strain evidence="4 5">KCTC 23076</strain>
    </source>
</reference>
<keyword evidence="3" id="KW-0812">Transmembrane</keyword>
<feature type="region of interest" description="Disordered" evidence="2">
    <location>
        <begin position="147"/>
        <end position="170"/>
    </location>
</feature>
<accession>A0ABV6S2I4</accession>
<dbReference type="Pfam" id="PF04977">
    <property type="entry name" value="DivIC"/>
    <property type="match status" value="1"/>
</dbReference>